<evidence type="ECO:0000313" key="2">
    <source>
        <dbReference type="EMBL" id="KAG2869611.1"/>
    </source>
</evidence>
<proteinExistence type="predicted"/>
<evidence type="ECO:0000313" key="6">
    <source>
        <dbReference type="EMBL" id="KAG3226705.1"/>
    </source>
</evidence>
<evidence type="ECO:0000313" key="7">
    <source>
        <dbReference type="Proteomes" id="UP000774804"/>
    </source>
</evidence>
<dbReference type="Proteomes" id="UP000697107">
    <property type="component" value="Unassembled WGS sequence"/>
</dbReference>
<dbReference type="VEuPathDB" id="FungiDB:PC110_g21834"/>
<reference evidence="3" key="1">
    <citation type="submission" date="2018-10" db="EMBL/GenBank/DDBJ databases">
        <title>Effector identification in a new, highly contiguous assembly of the strawberry crown rot pathogen Phytophthora cactorum.</title>
        <authorList>
            <person name="Armitage A.D."/>
            <person name="Nellist C.F."/>
            <person name="Bates H."/>
            <person name="Vickerstaff R.J."/>
            <person name="Harrison R.J."/>
        </authorList>
    </citation>
    <scope>NUCLEOTIDE SEQUENCE</scope>
    <source>
        <strain evidence="2">15-7</strain>
        <strain evidence="3">4032</strain>
        <strain evidence="4">4040</strain>
        <strain evidence="5">P415</strain>
        <strain evidence="6">P421</strain>
    </source>
</reference>
<evidence type="ECO:0000313" key="5">
    <source>
        <dbReference type="EMBL" id="KAG2997808.1"/>
    </source>
</evidence>
<evidence type="ECO:0000313" key="4">
    <source>
        <dbReference type="EMBL" id="KAG2950430.1"/>
    </source>
</evidence>
<protein>
    <submittedName>
        <fullName evidence="3">Uncharacterized protein</fullName>
    </submittedName>
</protein>
<name>A0A8T1DFM5_9STRA</name>
<comment type="caution">
    <text evidence="3">The sequence shown here is derived from an EMBL/GenBank/DDBJ whole genome shotgun (WGS) entry which is preliminary data.</text>
</comment>
<dbReference type="EMBL" id="RCML01000022">
    <property type="protein sequence ID" value="KAG2997808.1"/>
    <property type="molecule type" value="Genomic_DNA"/>
</dbReference>
<feature type="region of interest" description="Disordered" evidence="1">
    <location>
        <begin position="32"/>
        <end position="85"/>
    </location>
</feature>
<accession>A0A8T1DFM5</accession>
<dbReference type="Proteomes" id="UP000760860">
    <property type="component" value="Unassembled WGS sequence"/>
</dbReference>
<evidence type="ECO:0000256" key="1">
    <source>
        <dbReference type="SAM" id="MobiDB-lite"/>
    </source>
</evidence>
<dbReference type="EMBL" id="RCMI01000039">
    <property type="protein sequence ID" value="KAG2940364.1"/>
    <property type="molecule type" value="Genomic_DNA"/>
</dbReference>
<evidence type="ECO:0000313" key="3">
    <source>
        <dbReference type="EMBL" id="KAG2940364.1"/>
    </source>
</evidence>
<sequence length="85" mass="9011">MKHPVFTNLPPAQQDALNKLMFLLGPEGVSQLASQGPEASSCGAAHQHPSMLHMREYPPSAGKLPSAQPAQGSAEPSLWLVVGKR</sequence>
<dbReference type="EMBL" id="RCMV01000051">
    <property type="protein sequence ID" value="KAG3226705.1"/>
    <property type="molecule type" value="Genomic_DNA"/>
</dbReference>
<dbReference type="AlphaFoldDB" id="A0A8T1DFM5"/>
<dbReference type="Proteomes" id="UP000735874">
    <property type="component" value="Unassembled WGS sequence"/>
</dbReference>
<gene>
    <name evidence="2" type="ORF">PC113_g48</name>
    <name evidence="3" type="ORF">PC115_g2639</name>
    <name evidence="4" type="ORF">PC117_g4408</name>
    <name evidence="5" type="ORF">PC118_g1653</name>
    <name evidence="6" type="ORF">PC129_g2728</name>
</gene>
<dbReference type="EMBL" id="RCMK01000070">
    <property type="protein sequence ID" value="KAG2950430.1"/>
    <property type="molecule type" value="Genomic_DNA"/>
</dbReference>
<organism evidence="3 7">
    <name type="scientific">Phytophthora cactorum</name>
    <dbReference type="NCBI Taxonomy" id="29920"/>
    <lineage>
        <taxon>Eukaryota</taxon>
        <taxon>Sar</taxon>
        <taxon>Stramenopiles</taxon>
        <taxon>Oomycota</taxon>
        <taxon>Peronosporomycetes</taxon>
        <taxon>Peronosporales</taxon>
        <taxon>Peronosporaceae</taxon>
        <taxon>Phytophthora</taxon>
    </lineage>
</organism>
<dbReference type="Proteomes" id="UP000774804">
    <property type="component" value="Unassembled WGS sequence"/>
</dbReference>
<dbReference type="Proteomes" id="UP000736787">
    <property type="component" value="Unassembled WGS sequence"/>
</dbReference>
<dbReference type="EMBL" id="RCMG01000001">
    <property type="protein sequence ID" value="KAG2869611.1"/>
    <property type="molecule type" value="Genomic_DNA"/>
</dbReference>